<dbReference type="SUPFAM" id="SSF48403">
    <property type="entry name" value="Ankyrin repeat"/>
    <property type="match status" value="1"/>
</dbReference>
<sequence>MEEIRPESSALQRTPGGTAVVKVESGEIDHLCLCDSAPLQVVKVESGDPSGDPSLAELLFLRSRVRVLEREKEDLQSENRRLKETLIHGVPPETRYQGLAENRDQDQTDGTDKAQLNRNLLNHFRELAAADQDSDQVDLDFLDQLISDGADPNSSDRFGQTVLHEVSRAWNQFGVTALHVASALDYEDMVQFLLEHKADPESRTFLDLQTPLHFASKNDSLSCIKALLRAGASISAEDYKKRTPLQLAACTERSAAARLLLDFGAEAGLTDSDGQLCITAMIGLMSPVAQLALSQFHVTDRMTRQQYFYLNLLEPEGSSETHLTVVSEPTSPLQVVVQQGKLDLIMNPVFLKLIQVKWNLYGRESADRYVLPQLLSDLDPDSSSGTLLSDLDPDSSSGTLLSDLGPDSSSGTLLSDLDPDSSSGTLLSDLDPDSSSGTLLSDLGPDSSSGTLLSDLGPDSSSGTLLSDLDPDSSSGTLLSDLDPDSSSGTLLSDLDPDSSSGTLLSDLDPDSSSGKDQDYGLPETTQGSGKPTPEVIKEVQDVIRSNRKLRLWQRWAELRLHDDLRCLHP</sequence>
<comment type="caution">
    <text evidence="6">The sequence shown here is derived from an EMBL/GenBank/DDBJ whole genome shotgun (WGS) entry which is preliminary data.</text>
</comment>
<dbReference type="Proteomes" id="UP001219934">
    <property type="component" value="Unassembled WGS sequence"/>
</dbReference>
<keyword evidence="2 3" id="KW-0040">ANK repeat</keyword>
<evidence type="ECO:0000256" key="5">
    <source>
        <dbReference type="SAM" id="MobiDB-lite"/>
    </source>
</evidence>
<dbReference type="AlphaFoldDB" id="A0AAD6ABZ6"/>
<feature type="non-terminal residue" evidence="6">
    <location>
        <position position="1"/>
    </location>
</feature>
<dbReference type="PROSITE" id="PS50297">
    <property type="entry name" value="ANK_REP_REGION"/>
    <property type="match status" value="2"/>
</dbReference>
<gene>
    <name evidence="6" type="ORF">JOQ06_016594</name>
</gene>
<feature type="repeat" description="ANK" evidence="3">
    <location>
        <begin position="207"/>
        <end position="239"/>
    </location>
</feature>
<feature type="region of interest" description="Disordered" evidence="5">
    <location>
        <begin position="382"/>
        <end position="535"/>
    </location>
</feature>
<keyword evidence="1" id="KW-0677">Repeat</keyword>
<keyword evidence="7" id="KW-1185">Reference proteome</keyword>
<dbReference type="SMART" id="SM00248">
    <property type="entry name" value="ANK"/>
    <property type="match status" value="4"/>
</dbReference>
<dbReference type="EMBL" id="JAPTMU010000082">
    <property type="protein sequence ID" value="KAJ4922188.1"/>
    <property type="molecule type" value="Genomic_DNA"/>
</dbReference>
<organism evidence="6 7">
    <name type="scientific">Pogonophryne albipinna</name>
    <dbReference type="NCBI Taxonomy" id="1090488"/>
    <lineage>
        <taxon>Eukaryota</taxon>
        <taxon>Metazoa</taxon>
        <taxon>Chordata</taxon>
        <taxon>Craniata</taxon>
        <taxon>Vertebrata</taxon>
        <taxon>Euteleostomi</taxon>
        <taxon>Actinopterygii</taxon>
        <taxon>Neopterygii</taxon>
        <taxon>Teleostei</taxon>
        <taxon>Neoteleostei</taxon>
        <taxon>Acanthomorphata</taxon>
        <taxon>Eupercaria</taxon>
        <taxon>Perciformes</taxon>
        <taxon>Notothenioidei</taxon>
        <taxon>Pogonophryne</taxon>
    </lineage>
</organism>
<accession>A0AAD6ABZ6</accession>
<evidence type="ECO:0000256" key="2">
    <source>
        <dbReference type="ARBA" id="ARBA00023043"/>
    </source>
</evidence>
<evidence type="ECO:0000256" key="3">
    <source>
        <dbReference type="PROSITE-ProRule" id="PRU00023"/>
    </source>
</evidence>
<name>A0AAD6ABZ6_9TELE</name>
<dbReference type="Gene3D" id="1.25.40.20">
    <property type="entry name" value="Ankyrin repeat-containing domain"/>
    <property type="match status" value="1"/>
</dbReference>
<protein>
    <submittedName>
        <fullName evidence="6">Uncharacterized protein</fullName>
    </submittedName>
</protein>
<dbReference type="PANTHER" id="PTHR24171">
    <property type="entry name" value="ANKYRIN REPEAT DOMAIN-CONTAINING PROTEIN 39-RELATED"/>
    <property type="match status" value="1"/>
</dbReference>
<dbReference type="PROSITE" id="PS50088">
    <property type="entry name" value="ANK_REPEAT"/>
    <property type="match status" value="3"/>
</dbReference>
<dbReference type="Pfam" id="PF12796">
    <property type="entry name" value="Ank_2"/>
    <property type="match status" value="1"/>
</dbReference>
<feature type="compositionally biased region" description="Low complexity" evidence="5">
    <location>
        <begin position="382"/>
        <end position="513"/>
    </location>
</feature>
<feature type="repeat" description="ANK" evidence="3">
    <location>
        <begin position="240"/>
        <end position="272"/>
    </location>
</feature>
<evidence type="ECO:0000256" key="1">
    <source>
        <dbReference type="ARBA" id="ARBA00022737"/>
    </source>
</evidence>
<dbReference type="Pfam" id="PF00023">
    <property type="entry name" value="Ank"/>
    <property type="match status" value="1"/>
</dbReference>
<keyword evidence="4" id="KW-0175">Coiled coil</keyword>
<feature type="repeat" description="ANK" evidence="3">
    <location>
        <begin position="173"/>
        <end position="205"/>
    </location>
</feature>
<dbReference type="InterPro" id="IPR036770">
    <property type="entry name" value="Ankyrin_rpt-contain_sf"/>
</dbReference>
<reference evidence="6" key="1">
    <citation type="submission" date="2022-11" db="EMBL/GenBank/DDBJ databases">
        <title>Chromosome-level genome of Pogonophryne albipinna.</title>
        <authorList>
            <person name="Jo E."/>
        </authorList>
    </citation>
    <scope>NUCLEOTIDE SEQUENCE</scope>
    <source>
        <strain evidence="6">SGF0006</strain>
        <tissue evidence="6">Muscle</tissue>
    </source>
</reference>
<evidence type="ECO:0000256" key="4">
    <source>
        <dbReference type="SAM" id="Coils"/>
    </source>
</evidence>
<dbReference type="InterPro" id="IPR002110">
    <property type="entry name" value="Ankyrin_rpt"/>
</dbReference>
<proteinExistence type="predicted"/>
<feature type="coiled-coil region" evidence="4">
    <location>
        <begin position="58"/>
        <end position="88"/>
    </location>
</feature>
<evidence type="ECO:0000313" key="6">
    <source>
        <dbReference type="EMBL" id="KAJ4922188.1"/>
    </source>
</evidence>
<evidence type="ECO:0000313" key="7">
    <source>
        <dbReference type="Proteomes" id="UP001219934"/>
    </source>
</evidence>